<evidence type="ECO:0000259" key="2">
    <source>
        <dbReference type="Pfam" id="PF05605"/>
    </source>
</evidence>
<dbReference type="OrthoDB" id="9049620at2759"/>
<dbReference type="EMBL" id="CM010721">
    <property type="protein sequence ID" value="RZC71340.1"/>
    <property type="molecule type" value="Genomic_DNA"/>
</dbReference>
<accession>A0A4Y7KG56</accession>
<dbReference type="Pfam" id="PF14571">
    <property type="entry name" value="Di19_C"/>
    <property type="match status" value="1"/>
</dbReference>
<dbReference type="PANTHER" id="PTHR31875:SF24">
    <property type="entry name" value="PROTEIN DEHYDRATION-INDUCED 19 HOMOLOG 5"/>
    <property type="match status" value="1"/>
</dbReference>
<dbReference type="PANTHER" id="PTHR31875">
    <property type="entry name" value="PROTEIN DEHYDRATION-INDUCED 19"/>
    <property type="match status" value="1"/>
</dbReference>
<reference evidence="4 5" key="1">
    <citation type="journal article" date="2018" name="Science">
        <title>The opium poppy genome and morphinan production.</title>
        <authorList>
            <person name="Guo L."/>
            <person name="Winzer T."/>
            <person name="Yang X."/>
            <person name="Li Y."/>
            <person name="Ning Z."/>
            <person name="He Z."/>
            <person name="Teodor R."/>
            <person name="Lu Y."/>
            <person name="Bowser T.A."/>
            <person name="Graham I.A."/>
            <person name="Ye K."/>
        </authorList>
    </citation>
    <scope>NUCLEOTIDE SEQUENCE [LARGE SCALE GENOMIC DNA]</scope>
    <source>
        <strain evidence="5">cv. HN1</strain>
        <tissue evidence="4">Leaves</tissue>
    </source>
</reference>
<dbReference type="Proteomes" id="UP000316621">
    <property type="component" value="Chromosome 7"/>
</dbReference>
<dbReference type="InterPro" id="IPR027935">
    <property type="entry name" value="Di19_C"/>
</dbReference>
<evidence type="ECO:0000313" key="4">
    <source>
        <dbReference type="EMBL" id="RZC71340.1"/>
    </source>
</evidence>
<evidence type="ECO:0000259" key="3">
    <source>
        <dbReference type="Pfam" id="PF14571"/>
    </source>
</evidence>
<keyword evidence="5" id="KW-1185">Reference proteome</keyword>
<feature type="domain" description="Di19 C-terminal" evidence="3">
    <location>
        <begin position="119"/>
        <end position="215"/>
    </location>
</feature>
<dbReference type="InterPro" id="IPR008598">
    <property type="entry name" value="Di19_Zn-bd"/>
</dbReference>
<dbReference type="OMA" id="CYVEIEL"/>
<evidence type="ECO:0000256" key="1">
    <source>
        <dbReference type="ARBA" id="ARBA00007109"/>
    </source>
</evidence>
<evidence type="ECO:0008006" key="6">
    <source>
        <dbReference type="Google" id="ProtNLM"/>
    </source>
</evidence>
<name>A0A4Y7KG56_PAPSO</name>
<dbReference type="AlphaFoldDB" id="A0A4Y7KG56"/>
<protein>
    <recommendedName>
        <fullName evidence="6">Drought induced 19 protein type zinc-binding domain-containing protein</fullName>
    </recommendedName>
</protein>
<organism evidence="4 5">
    <name type="scientific">Papaver somniferum</name>
    <name type="common">Opium poppy</name>
    <dbReference type="NCBI Taxonomy" id="3469"/>
    <lineage>
        <taxon>Eukaryota</taxon>
        <taxon>Viridiplantae</taxon>
        <taxon>Streptophyta</taxon>
        <taxon>Embryophyta</taxon>
        <taxon>Tracheophyta</taxon>
        <taxon>Spermatophyta</taxon>
        <taxon>Magnoliopsida</taxon>
        <taxon>Ranunculales</taxon>
        <taxon>Papaveraceae</taxon>
        <taxon>Papaveroideae</taxon>
        <taxon>Papaver</taxon>
    </lineage>
</organism>
<feature type="domain" description="Di19 zinc-binding" evidence="2">
    <location>
        <begin position="45"/>
        <end position="97"/>
    </location>
</feature>
<dbReference type="InterPro" id="IPR033347">
    <property type="entry name" value="Di19"/>
</dbReference>
<dbReference type="Gramene" id="RZC71340">
    <property type="protein sequence ID" value="RZC71340"/>
    <property type="gene ID" value="C5167_034521"/>
</dbReference>
<evidence type="ECO:0000313" key="5">
    <source>
        <dbReference type="Proteomes" id="UP000316621"/>
    </source>
</evidence>
<gene>
    <name evidence="4" type="ORF">C5167_034521</name>
</gene>
<comment type="similarity">
    <text evidence="1">Belongs to the Di19 family.</text>
</comment>
<dbReference type="Pfam" id="PF05605">
    <property type="entry name" value="zf-Di19"/>
    <property type="match status" value="1"/>
</dbReference>
<sequence>MDVDFWGSRVHSSTHHLTAMQSSRFHSENNLGMVDSDVDEDAQSCFPCPFCYVEIEVPMLSTHLQEEHCFDVKNSVCPLCAENLGKDIVGHFITQHSHMLKRRRKSQRSGSCTNNNLPMVGKELRELTLFLGANSHMRGNTFDSIPDPLLSPFLCGISPTGPKVVDEDTNSSTETTVTLDVKRKETSMSDEAREQDYQEKSEKAEFCQQLVLSTIF</sequence>
<proteinExistence type="inferred from homology"/>